<name>A0A517P6H9_9PLAN</name>
<dbReference type="AlphaFoldDB" id="A0A517P6H9"/>
<evidence type="ECO:0000313" key="3">
    <source>
        <dbReference type="EMBL" id="QDT14986.1"/>
    </source>
</evidence>
<dbReference type="Proteomes" id="UP000318741">
    <property type="component" value="Chromosome"/>
</dbReference>
<keyword evidence="4" id="KW-1185">Reference proteome</keyword>
<organism evidence="3 4">
    <name type="scientific">Alienimonas californiensis</name>
    <dbReference type="NCBI Taxonomy" id="2527989"/>
    <lineage>
        <taxon>Bacteria</taxon>
        <taxon>Pseudomonadati</taxon>
        <taxon>Planctomycetota</taxon>
        <taxon>Planctomycetia</taxon>
        <taxon>Planctomycetales</taxon>
        <taxon>Planctomycetaceae</taxon>
        <taxon>Alienimonas</taxon>
    </lineage>
</organism>
<protein>
    <submittedName>
        <fullName evidence="3">Putative oxidoreductase</fullName>
        <ecNumber evidence="3">1.-.-.-</ecNumber>
    </submittedName>
</protein>
<dbReference type="PANTHER" id="PTHR43115">
    <property type="entry name" value="DEHYDROGENASE/REDUCTASE SDR FAMILY MEMBER 11"/>
    <property type="match status" value="1"/>
</dbReference>
<keyword evidence="2 3" id="KW-0560">Oxidoreductase</keyword>
<dbReference type="InterPro" id="IPR002347">
    <property type="entry name" value="SDR_fam"/>
</dbReference>
<dbReference type="Gene3D" id="3.40.50.720">
    <property type="entry name" value="NAD(P)-binding Rossmann-like Domain"/>
    <property type="match status" value="1"/>
</dbReference>
<dbReference type="PRINTS" id="PR00081">
    <property type="entry name" value="GDHRDH"/>
</dbReference>
<comment type="similarity">
    <text evidence="1">Belongs to the short-chain dehydrogenases/reductases (SDR) family.</text>
</comment>
<dbReference type="PANTHER" id="PTHR43115:SF4">
    <property type="entry name" value="DEHYDROGENASE_REDUCTASE SDR FAMILY MEMBER 11"/>
    <property type="match status" value="1"/>
</dbReference>
<dbReference type="GO" id="GO:0016491">
    <property type="term" value="F:oxidoreductase activity"/>
    <property type="evidence" value="ECO:0007669"/>
    <property type="project" value="UniProtKB-KW"/>
</dbReference>
<dbReference type="KEGG" id="acaf:CA12_10660"/>
<gene>
    <name evidence="3" type="ORF">CA12_10660</name>
</gene>
<evidence type="ECO:0000313" key="4">
    <source>
        <dbReference type="Proteomes" id="UP000318741"/>
    </source>
</evidence>
<dbReference type="InterPro" id="IPR036291">
    <property type="entry name" value="NAD(P)-bd_dom_sf"/>
</dbReference>
<sequence>MADPDPFRPLAGRRALVTGASSGIGRAIAEILAGAGAAVVVSARRAERLETVVSGIEAAGGIAHAAPADAADNAAVDALWTTATAALGGLPDLVVANAGRGLQGGVLSSDEAAWEEMTRLNVLGAMHLMRVAAEALRAVHDGPSDDVPRDLFVIGSVVGTNVSPFSGVYGATKFAVEAAAEALRREVGKSGVRVTTIKPGIVASEFQEVAGYDHENFGQVIEKFGAMLDPEDVARCIRFVASQPANVHVNTLTVRPVGQDYP</sequence>
<dbReference type="Pfam" id="PF00106">
    <property type="entry name" value="adh_short"/>
    <property type="match status" value="1"/>
</dbReference>
<dbReference type="SUPFAM" id="SSF51735">
    <property type="entry name" value="NAD(P)-binding Rossmann-fold domains"/>
    <property type="match status" value="1"/>
</dbReference>
<accession>A0A517P6H9</accession>
<evidence type="ECO:0000256" key="1">
    <source>
        <dbReference type="ARBA" id="ARBA00006484"/>
    </source>
</evidence>
<dbReference type="EC" id="1.-.-.-" evidence="3"/>
<dbReference type="EMBL" id="CP036265">
    <property type="protein sequence ID" value="QDT14986.1"/>
    <property type="molecule type" value="Genomic_DNA"/>
</dbReference>
<dbReference type="RefSeq" id="WP_145357830.1">
    <property type="nucleotide sequence ID" value="NZ_CP036265.1"/>
</dbReference>
<proteinExistence type="inferred from homology"/>
<reference evidence="3 4" key="1">
    <citation type="submission" date="2019-02" db="EMBL/GenBank/DDBJ databases">
        <title>Deep-cultivation of Planctomycetes and their phenomic and genomic characterization uncovers novel biology.</title>
        <authorList>
            <person name="Wiegand S."/>
            <person name="Jogler M."/>
            <person name="Boedeker C."/>
            <person name="Pinto D."/>
            <person name="Vollmers J."/>
            <person name="Rivas-Marin E."/>
            <person name="Kohn T."/>
            <person name="Peeters S.H."/>
            <person name="Heuer A."/>
            <person name="Rast P."/>
            <person name="Oberbeckmann S."/>
            <person name="Bunk B."/>
            <person name="Jeske O."/>
            <person name="Meyerdierks A."/>
            <person name="Storesund J.E."/>
            <person name="Kallscheuer N."/>
            <person name="Luecker S."/>
            <person name="Lage O.M."/>
            <person name="Pohl T."/>
            <person name="Merkel B.J."/>
            <person name="Hornburger P."/>
            <person name="Mueller R.-W."/>
            <person name="Bruemmer F."/>
            <person name="Labrenz M."/>
            <person name="Spormann A.M."/>
            <person name="Op den Camp H."/>
            <person name="Overmann J."/>
            <person name="Amann R."/>
            <person name="Jetten M.S.M."/>
            <person name="Mascher T."/>
            <person name="Medema M.H."/>
            <person name="Devos D.P."/>
            <person name="Kaster A.-K."/>
            <person name="Ovreas L."/>
            <person name="Rohde M."/>
            <person name="Galperin M.Y."/>
            <person name="Jogler C."/>
        </authorList>
    </citation>
    <scope>NUCLEOTIDE SEQUENCE [LARGE SCALE GENOMIC DNA]</scope>
    <source>
        <strain evidence="3 4">CA12</strain>
    </source>
</reference>
<evidence type="ECO:0000256" key="2">
    <source>
        <dbReference type="ARBA" id="ARBA00023002"/>
    </source>
</evidence>
<dbReference type="NCBIfam" id="NF038213">
    <property type="entry name" value="SDR_TniO_fam"/>
    <property type="match status" value="1"/>
</dbReference>
<dbReference type="OrthoDB" id="9803333at2"/>